<gene>
    <name evidence="2" type="ordered locus">Alfi_2720</name>
</gene>
<evidence type="ECO:0000313" key="2">
    <source>
        <dbReference type="EMBL" id="AFL78980.1"/>
    </source>
</evidence>
<name>I3YPR2_ALIFI</name>
<feature type="transmembrane region" description="Helical" evidence="1">
    <location>
        <begin position="138"/>
        <end position="159"/>
    </location>
</feature>
<dbReference type="KEGG" id="afd:Alfi_2720"/>
<evidence type="ECO:0000313" key="3">
    <source>
        <dbReference type="Proteomes" id="UP000006052"/>
    </source>
</evidence>
<keyword evidence="1" id="KW-0472">Membrane</keyword>
<reference evidence="3" key="1">
    <citation type="journal article" date="2013" name="Stand. Genomic Sci.">
        <title>Complete genome sequence of the bile-resistant pigment-producing anaerobe Alistipes finegoldii type strain (AHN2437(T)).</title>
        <authorList>
            <person name="Mavromatis K."/>
            <person name="Stackebrandt E."/>
            <person name="Munk C."/>
            <person name="Lapidus A."/>
            <person name="Nolan M."/>
            <person name="Lucas S."/>
            <person name="Hammon N."/>
            <person name="Deshpande S."/>
            <person name="Cheng J.F."/>
            <person name="Tapia R."/>
            <person name="Goodwin L.A."/>
            <person name="Pitluck S."/>
            <person name="Liolios K."/>
            <person name="Pagani I."/>
            <person name="Ivanova N."/>
            <person name="Mikhailova N."/>
            <person name="Huntemann M."/>
            <person name="Pati A."/>
            <person name="Chen A."/>
            <person name="Palaniappan K."/>
            <person name="Land M."/>
            <person name="Hauser L."/>
            <person name="Rohde M."/>
            <person name="Gronow S."/>
            <person name="Goker M."/>
            <person name="Detter J.C."/>
            <person name="Bristow J."/>
            <person name="Eisen J.A."/>
            <person name="Markowitz V."/>
            <person name="Hugenholtz P."/>
            <person name="Kyrpides N.C."/>
            <person name="Klenk H.P."/>
            <person name="Woyke T."/>
        </authorList>
    </citation>
    <scope>NUCLEOTIDE SEQUENCE</scope>
    <source>
        <strain evidence="3">DSM 17242 / JCM 16770 / AHN 2437 / CCUG 46020 / CIP 107999</strain>
    </source>
</reference>
<keyword evidence="1" id="KW-1133">Transmembrane helix</keyword>
<proteinExistence type="predicted"/>
<dbReference type="PATRIC" id="fig|679935.3.peg.2634"/>
<evidence type="ECO:0008006" key="4">
    <source>
        <dbReference type="Google" id="ProtNLM"/>
    </source>
</evidence>
<dbReference type="PROSITE" id="PS51257">
    <property type="entry name" value="PROKAR_LIPOPROTEIN"/>
    <property type="match status" value="1"/>
</dbReference>
<dbReference type="EMBL" id="CP003274">
    <property type="protein sequence ID" value="AFL78980.1"/>
    <property type="molecule type" value="Genomic_DNA"/>
</dbReference>
<accession>I3YPR2</accession>
<dbReference type="AlphaFoldDB" id="I3YPR2"/>
<protein>
    <recommendedName>
        <fullName evidence="4">Lipoprotein</fullName>
    </recommendedName>
</protein>
<keyword evidence="1" id="KW-0812">Transmembrane</keyword>
<dbReference type="HOGENOM" id="CLU_1631887_0_0_10"/>
<evidence type="ECO:0000256" key="1">
    <source>
        <dbReference type="SAM" id="Phobius"/>
    </source>
</evidence>
<dbReference type="RefSeq" id="WP_014776193.1">
    <property type="nucleotide sequence ID" value="NC_018011.1"/>
</dbReference>
<dbReference type="Proteomes" id="UP000006052">
    <property type="component" value="Chromosome"/>
</dbReference>
<organism evidence="2 3">
    <name type="scientific">Alistipes finegoldii (strain DSM 17242 / JCM 16770 / CCUG 46020 / CIP 107999 / KCTC 15236 / AHN 2437)</name>
    <dbReference type="NCBI Taxonomy" id="679935"/>
    <lineage>
        <taxon>Bacteria</taxon>
        <taxon>Pseudomonadati</taxon>
        <taxon>Bacteroidota</taxon>
        <taxon>Bacteroidia</taxon>
        <taxon>Bacteroidales</taxon>
        <taxon>Rikenellaceae</taxon>
        <taxon>Alistipes</taxon>
    </lineage>
</organism>
<sequence length="163" mass="18505">MRTATFILSFAIVGLASCSAPRTLIQSSRTDSVGIDRKVDIRTRIEYVPIIVHIPDQRASAIIEPSDTSHLETDYAVSDAFIRPDGKLYHDLRNKPQEKPINIPVEVTDTTTTQTIDRQERERIEIPVPMPLTWWQRFWLTSGKIGWGLLTGAIIGIIIRKRL</sequence>
<dbReference type="STRING" id="679935.Alfi_2720"/>